<dbReference type="Pfam" id="PF04055">
    <property type="entry name" value="Radical_SAM"/>
    <property type="match status" value="1"/>
</dbReference>
<dbReference type="AlphaFoldDB" id="A0A1L3GIK7"/>
<dbReference type="Pfam" id="PF01026">
    <property type="entry name" value="TatD_DNase"/>
    <property type="match status" value="1"/>
</dbReference>
<accession>A0A1L3GIK7</accession>
<dbReference type="SUPFAM" id="SSF102114">
    <property type="entry name" value="Radical SAM enzymes"/>
    <property type="match status" value="1"/>
</dbReference>
<dbReference type="FunFam" id="3.20.20.140:FF:000005">
    <property type="entry name" value="TatD family hydrolase"/>
    <property type="match status" value="1"/>
</dbReference>
<dbReference type="SFLD" id="SFLDG01111">
    <property type="entry name" value="Uncharacterised_Radical_SAM_Su"/>
    <property type="match status" value="1"/>
</dbReference>
<dbReference type="PROSITE" id="PS01137">
    <property type="entry name" value="TATD_1"/>
    <property type="match status" value="1"/>
</dbReference>
<feature type="domain" description="Radical SAM core" evidence="8">
    <location>
        <begin position="272"/>
        <end position="464"/>
    </location>
</feature>
<evidence type="ECO:0000313" key="10">
    <source>
        <dbReference type="Proteomes" id="UP000182264"/>
    </source>
</evidence>
<dbReference type="PANTHER" id="PTHR46124">
    <property type="entry name" value="D-AMINOACYL-TRNA DEACYLASE"/>
    <property type="match status" value="1"/>
</dbReference>
<evidence type="ECO:0000313" key="9">
    <source>
        <dbReference type="EMBL" id="APG25763.1"/>
    </source>
</evidence>
<dbReference type="InterPro" id="IPR058240">
    <property type="entry name" value="rSAM_sf"/>
</dbReference>
<evidence type="ECO:0000256" key="7">
    <source>
        <dbReference type="ARBA" id="ARBA00023014"/>
    </source>
</evidence>
<dbReference type="STRING" id="29542.A6070_06650"/>
<evidence type="ECO:0000256" key="5">
    <source>
        <dbReference type="ARBA" id="ARBA00022801"/>
    </source>
</evidence>
<evidence type="ECO:0000256" key="6">
    <source>
        <dbReference type="ARBA" id="ARBA00023004"/>
    </source>
</evidence>
<dbReference type="InterPro" id="IPR007197">
    <property type="entry name" value="rSAM"/>
</dbReference>
<comment type="similarity">
    <text evidence="2">Belongs to the metallo-dependent hydrolases superfamily. TatD-type hydrolase family.</text>
</comment>
<dbReference type="GO" id="GO:0016788">
    <property type="term" value="F:hydrolase activity, acting on ester bonds"/>
    <property type="evidence" value="ECO:0007669"/>
    <property type="project" value="InterPro"/>
</dbReference>
<keyword evidence="5" id="KW-0378">Hydrolase</keyword>
<dbReference type="InterPro" id="IPR032466">
    <property type="entry name" value="Metal_Hydrolase"/>
</dbReference>
<organism evidence="9 10">
    <name type="scientific">Syntrophotalea acetylenica</name>
    <name type="common">Pelobacter acetylenicus</name>
    <dbReference type="NCBI Taxonomy" id="29542"/>
    <lineage>
        <taxon>Bacteria</taxon>
        <taxon>Pseudomonadati</taxon>
        <taxon>Thermodesulfobacteriota</taxon>
        <taxon>Desulfuromonadia</taxon>
        <taxon>Desulfuromonadales</taxon>
        <taxon>Syntrophotaleaceae</taxon>
        <taxon>Syntrophotalea</taxon>
    </lineage>
</organism>
<dbReference type="EMBL" id="CP015518">
    <property type="protein sequence ID" value="APG25763.1"/>
    <property type="molecule type" value="Genomic_DNA"/>
</dbReference>
<evidence type="ECO:0000256" key="3">
    <source>
        <dbReference type="ARBA" id="ARBA00022691"/>
    </source>
</evidence>
<sequence>MSQTLPPLIDTHAHLDSHQYEGDRQEVIQRALRAGISHMITIGCDLASSRACVKLAEQYETLYAAIGVHPHDAATLDDAALAELEQLAGRCSKVVAIGETGLDYYHQHCPRDVQQEAFRRQIRLARNLGRPVIIHDRDAHEDVIAILQQENASECCGVLHCFSGDSAMAQKCLDLGFYLSFPATITYPKNDLLREVVKQLPTERLLIETDCPYLSPQPLRGKRNEPALLRHTAEEVARIKGLSVVDVSRITNLNAYRLFGIGQVDLSAKIAYRIRNSLYLNITNRCSNACVFCAKFRDFAVKGHQLKLDREPSCEEIKRAIGNPKNYTEVVFCGYGESLLRLDVVREIGRWLHAQGVPVRINTDGLANLVYGRNILPELGEFVDAISVSLNAADAATYQKICRSCFGDAAYQAVKDFIREAAKYIPSVTASVVAMPGIDVEACRRIVEQELKVDFRVRPYNEVG</sequence>
<dbReference type="OrthoDB" id="9810005at2"/>
<dbReference type="InterPro" id="IPR015991">
    <property type="entry name" value="TatD/YcfH-like"/>
</dbReference>
<dbReference type="SFLD" id="SFLDS00029">
    <property type="entry name" value="Radical_SAM"/>
    <property type="match status" value="1"/>
</dbReference>
<dbReference type="GO" id="GO:0004536">
    <property type="term" value="F:DNA nuclease activity"/>
    <property type="evidence" value="ECO:0007669"/>
    <property type="project" value="InterPro"/>
</dbReference>
<evidence type="ECO:0000256" key="4">
    <source>
        <dbReference type="ARBA" id="ARBA00022723"/>
    </source>
</evidence>
<dbReference type="SUPFAM" id="SSF51556">
    <property type="entry name" value="Metallo-dependent hydrolases"/>
    <property type="match status" value="1"/>
</dbReference>
<proteinExistence type="inferred from homology"/>
<dbReference type="PROSITE" id="PS01091">
    <property type="entry name" value="TATD_3"/>
    <property type="match status" value="1"/>
</dbReference>
<dbReference type="InterPro" id="IPR001130">
    <property type="entry name" value="TatD-like"/>
</dbReference>
<reference evidence="9 10" key="1">
    <citation type="journal article" date="2017" name="Genome Announc.">
        <title>Complete Genome Sequences of Two Acetylene-Fermenting Pelobacter acetylenicus Strains.</title>
        <authorList>
            <person name="Sutton J.M."/>
            <person name="Baesman S.M."/>
            <person name="Fierst J.L."/>
            <person name="Poret-Peterson A.T."/>
            <person name="Oremland R.S."/>
            <person name="Dunlap D.S."/>
            <person name="Akob D.M."/>
        </authorList>
    </citation>
    <scope>NUCLEOTIDE SEQUENCE [LARGE SCALE GENOMIC DNA]</scope>
    <source>
        <strain evidence="9 10">DSM 3247</strain>
    </source>
</reference>
<dbReference type="CDD" id="cd01335">
    <property type="entry name" value="Radical_SAM"/>
    <property type="match status" value="1"/>
</dbReference>
<gene>
    <name evidence="9" type="ORF">A7E75_12635</name>
</gene>
<dbReference type="Proteomes" id="UP000182264">
    <property type="component" value="Chromosome"/>
</dbReference>
<dbReference type="PROSITE" id="PS01090">
    <property type="entry name" value="TATD_2"/>
    <property type="match status" value="1"/>
</dbReference>
<dbReference type="NCBIfam" id="TIGR04038">
    <property type="entry name" value="tatD_link_rSAM"/>
    <property type="match status" value="1"/>
</dbReference>
<keyword evidence="4" id="KW-0479">Metal-binding</keyword>
<dbReference type="GO" id="GO:0046872">
    <property type="term" value="F:metal ion binding"/>
    <property type="evidence" value="ECO:0007669"/>
    <property type="project" value="UniProtKB-KW"/>
</dbReference>
<dbReference type="GO" id="GO:0051536">
    <property type="term" value="F:iron-sulfur cluster binding"/>
    <property type="evidence" value="ECO:0007669"/>
    <property type="project" value="UniProtKB-KW"/>
</dbReference>
<keyword evidence="3" id="KW-0949">S-adenosyl-L-methionine</keyword>
<dbReference type="GO" id="GO:0005829">
    <property type="term" value="C:cytosol"/>
    <property type="evidence" value="ECO:0007669"/>
    <property type="project" value="TreeGrafter"/>
</dbReference>
<name>A0A1L3GIK7_SYNAC</name>
<dbReference type="CDD" id="cd01310">
    <property type="entry name" value="TatD_DNAse"/>
    <property type="match status" value="1"/>
</dbReference>
<keyword evidence="10" id="KW-1185">Reference proteome</keyword>
<evidence type="ECO:0000256" key="1">
    <source>
        <dbReference type="ARBA" id="ARBA00001966"/>
    </source>
</evidence>
<evidence type="ECO:0000256" key="2">
    <source>
        <dbReference type="ARBA" id="ARBA00009275"/>
    </source>
</evidence>
<dbReference type="Gene3D" id="3.20.20.140">
    <property type="entry name" value="Metal-dependent hydrolases"/>
    <property type="match status" value="1"/>
</dbReference>
<dbReference type="PROSITE" id="PS51918">
    <property type="entry name" value="RADICAL_SAM"/>
    <property type="match status" value="1"/>
</dbReference>
<dbReference type="RefSeq" id="WP_072287607.1">
    <property type="nucleotide sequence ID" value="NZ_CP015455.1"/>
</dbReference>
<dbReference type="InterPro" id="IPR013785">
    <property type="entry name" value="Aldolase_TIM"/>
</dbReference>
<evidence type="ECO:0000259" key="8">
    <source>
        <dbReference type="PROSITE" id="PS51918"/>
    </source>
</evidence>
<dbReference type="InterPro" id="IPR023821">
    <property type="entry name" value="rSAM_TatD-assoc"/>
</dbReference>
<dbReference type="KEGG" id="pace:A6070_06650"/>
<comment type="cofactor">
    <cofactor evidence="1">
        <name>[4Fe-4S] cluster</name>
        <dbReference type="ChEBI" id="CHEBI:49883"/>
    </cofactor>
</comment>
<keyword evidence="6" id="KW-0408">Iron</keyword>
<dbReference type="NCBIfam" id="TIGR00010">
    <property type="entry name" value="YchF/TatD family DNA exonuclease"/>
    <property type="match status" value="1"/>
</dbReference>
<dbReference type="Gene3D" id="3.20.20.70">
    <property type="entry name" value="Aldolase class I"/>
    <property type="match status" value="1"/>
</dbReference>
<protein>
    <submittedName>
        <fullName evidence="9">Radical SAM protein</fullName>
    </submittedName>
</protein>
<dbReference type="InterPro" id="IPR018228">
    <property type="entry name" value="DNase_TatD-rel_CS"/>
</dbReference>
<dbReference type="PANTHER" id="PTHR46124:SF2">
    <property type="entry name" value="D-AMINOACYL-TRNA DEACYLASE"/>
    <property type="match status" value="1"/>
</dbReference>
<keyword evidence="7" id="KW-0411">Iron-sulfur</keyword>